<dbReference type="InterPro" id="IPR006938">
    <property type="entry name" value="DUF624"/>
</dbReference>
<dbReference type="Proteomes" id="UP000326779">
    <property type="component" value="Chromosome"/>
</dbReference>
<reference evidence="2 3" key="1">
    <citation type="submission" date="2019-10" db="EMBL/GenBank/DDBJ databases">
        <title>The completed genome of Lactobacillus harbinensis M1.</title>
        <authorList>
            <person name="Zheng Y."/>
        </authorList>
    </citation>
    <scope>NUCLEOTIDE SEQUENCE [LARGE SCALE GENOMIC DNA]</scope>
    <source>
        <strain evidence="2 3">M1</strain>
    </source>
</reference>
<keyword evidence="1" id="KW-0472">Membrane</keyword>
<dbReference type="KEGG" id="lhb:D1010_16920"/>
<sequence length="99" mass="11434">MTLESRFYAITVIIYRVLVANLLFILASLPLVTVGASLSGMIAVLQDTEDQKYWSVFWRAFRMSFWYSLPPVFFSVMSALFIHQFLGSVGKESLCQRRR</sequence>
<dbReference type="RefSeq" id="WP_152261606.1">
    <property type="nucleotide sequence ID" value="NZ_CP045143.1"/>
</dbReference>
<evidence type="ECO:0000256" key="1">
    <source>
        <dbReference type="SAM" id="Phobius"/>
    </source>
</evidence>
<organism evidence="2 3">
    <name type="scientific">Schleiferilactobacillus harbinensis</name>
    <dbReference type="NCBI Taxonomy" id="304207"/>
    <lineage>
        <taxon>Bacteria</taxon>
        <taxon>Bacillati</taxon>
        <taxon>Bacillota</taxon>
        <taxon>Bacilli</taxon>
        <taxon>Lactobacillales</taxon>
        <taxon>Lactobacillaceae</taxon>
        <taxon>Schleiferilactobacillus</taxon>
    </lineage>
</organism>
<dbReference type="EMBL" id="CP045143">
    <property type="protein sequence ID" value="QFR24928.1"/>
    <property type="molecule type" value="Genomic_DNA"/>
</dbReference>
<evidence type="ECO:0000313" key="2">
    <source>
        <dbReference type="EMBL" id="QFR24928.1"/>
    </source>
</evidence>
<dbReference type="AlphaFoldDB" id="A0A5P8M8R2"/>
<accession>A0A5P8M8R2</accession>
<keyword evidence="1" id="KW-0812">Transmembrane</keyword>
<proteinExistence type="predicted"/>
<name>A0A5P8M8R2_9LACO</name>
<protein>
    <submittedName>
        <fullName evidence="2">DUF624 domain-containing protein</fullName>
    </submittedName>
</protein>
<feature type="transmembrane region" description="Helical" evidence="1">
    <location>
        <begin position="12"/>
        <end position="45"/>
    </location>
</feature>
<evidence type="ECO:0000313" key="3">
    <source>
        <dbReference type="Proteomes" id="UP000326779"/>
    </source>
</evidence>
<gene>
    <name evidence="2" type="ORF">D1010_16920</name>
</gene>
<dbReference type="Pfam" id="PF04854">
    <property type="entry name" value="DUF624"/>
    <property type="match status" value="1"/>
</dbReference>
<feature type="transmembrane region" description="Helical" evidence="1">
    <location>
        <begin position="65"/>
        <end position="89"/>
    </location>
</feature>
<keyword evidence="1" id="KW-1133">Transmembrane helix</keyword>